<dbReference type="UniPathway" id="UPA00148"/>
<evidence type="ECO:0000313" key="4">
    <source>
        <dbReference type="EMBL" id="SEO06195.1"/>
    </source>
</evidence>
<dbReference type="GO" id="GO:0009236">
    <property type="term" value="P:cobalamin biosynthetic process"/>
    <property type="evidence" value="ECO:0007669"/>
    <property type="project" value="UniProtKB-UniPathway"/>
</dbReference>
<proteinExistence type="predicted"/>
<dbReference type="RefSeq" id="WP_050520633.1">
    <property type="nucleotide sequence ID" value="NZ_FOCO01000043.1"/>
</dbReference>
<evidence type="ECO:0000256" key="2">
    <source>
        <dbReference type="ARBA" id="ARBA00022573"/>
    </source>
</evidence>
<dbReference type="STRING" id="1077947.SAMN05216227_104321"/>
<dbReference type="NCBIfam" id="TIGR00715">
    <property type="entry name" value="precor6x_red"/>
    <property type="match status" value="1"/>
</dbReference>
<dbReference type="PANTHER" id="PTHR36925:SF1">
    <property type="entry name" value="COBALT-PRECORRIN-6A REDUCTASE"/>
    <property type="match status" value="1"/>
</dbReference>
<evidence type="ECO:0000256" key="3">
    <source>
        <dbReference type="ARBA" id="ARBA00023002"/>
    </source>
</evidence>
<accession>A0A1H8LM50</accession>
<comment type="pathway">
    <text evidence="1">Cofactor biosynthesis; adenosylcobalamin biosynthesis.</text>
</comment>
<name>A0A1H8LM50_9RHOB</name>
<protein>
    <submittedName>
        <fullName evidence="4">Precorrin-6A reductase</fullName>
    </submittedName>
</protein>
<keyword evidence="2" id="KW-0169">Cobalamin biosynthesis</keyword>
<dbReference type="InterPro" id="IPR003723">
    <property type="entry name" value="Precorrin-6x_reduct"/>
</dbReference>
<evidence type="ECO:0000256" key="1">
    <source>
        <dbReference type="ARBA" id="ARBA00004953"/>
    </source>
</evidence>
<organism evidence="4 5">
    <name type="scientific">Pseudorhodobacter antarcticus</name>
    <dbReference type="NCBI Taxonomy" id="1077947"/>
    <lineage>
        <taxon>Bacteria</taxon>
        <taxon>Pseudomonadati</taxon>
        <taxon>Pseudomonadota</taxon>
        <taxon>Alphaproteobacteria</taxon>
        <taxon>Rhodobacterales</taxon>
        <taxon>Paracoccaceae</taxon>
        <taxon>Pseudorhodobacter</taxon>
    </lineage>
</organism>
<reference evidence="4 5" key="1">
    <citation type="submission" date="2016-10" db="EMBL/GenBank/DDBJ databases">
        <authorList>
            <person name="de Groot N.N."/>
        </authorList>
    </citation>
    <scope>NUCLEOTIDE SEQUENCE [LARGE SCALE GENOMIC DNA]</scope>
    <source>
        <strain evidence="4 5">CGMCC 1.10836</strain>
    </source>
</reference>
<gene>
    <name evidence="4" type="ORF">SAMN05216227_104321</name>
</gene>
<dbReference type="EMBL" id="FOCO01000043">
    <property type="protein sequence ID" value="SEO06195.1"/>
    <property type="molecule type" value="Genomic_DNA"/>
</dbReference>
<sequence length="247" mass="26105">MRILLLGGTTEGSALAATLATQRISAVFSYAGRTANPVPQPIPQRVGGFGGADGLATYLTSENITHIIDATHPFAAQISRNAVTASHATGTPLLAYVRPPWQPQPADRWTQVIDINAAIAALPAAPTNIFLAIGKQHLAPFIAKPQHHYLLRLVDAPGDLPLPNATAIIGRGPFTHQNDTELLRHHAITHIVAKNAGGQGAVAKITAARALGLRVILIDRPELPPRQTAQTIPEVMAWLAHSADLGV</sequence>
<keyword evidence="5" id="KW-1185">Reference proteome</keyword>
<dbReference type="OrthoDB" id="5183775at2"/>
<dbReference type="AlphaFoldDB" id="A0A1H8LM50"/>
<dbReference type="GO" id="GO:0016994">
    <property type="term" value="F:precorrin-6A reductase activity"/>
    <property type="evidence" value="ECO:0007669"/>
    <property type="project" value="InterPro"/>
</dbReference>
<keyword evidence="3" id="KW-0560">Oxidoreductase</keyword>
<dbReference type="Proteomes" id="UP000183002">
    <property type="component" value="Unassembled WGS sequence"/>
</dbReference>
<dbReference type="NCBIfam" id="NF005968">
    <property type="entry name" value="PRK08057.1-2"/>
    <property type="match status" value="1"/>
</dbReference>
<dbReference type="PANTHER" id="PTHR36925">
    <property type="entry name" value="COBALT-PRECORRIN-6A REDUCTASE"/>
    <property type="match status" value="1"/>
</dbReference>
<dbReference type="Pfam" id="PF02571">
    <property type="entry name" value="CbiJ"/>
    <property type="match status" value="1"/>
</dbReference>
<dbReference type="PROSITE" id="PS51014">
    <property type="entry name" value="COBK_CBIJ"/>
    <property type="match status" value="1"/>
</dbReference>
<evidence type="ECO:0000313" key="5">
    <source>
        <dbReference type="Proteomes" id="UP000183002"/>
    </source>
</evidence>